<name>A0A164VMW7_9AGAM</name>
<dbReference type="InterPro" id="IPR050505">
    <property type="entry name" value="WDR55/POC1"/>
</dbReference>
<evidence type="ECO:0000313" key="6">
    <source>
        <dbReference type="Proteomes" id="UP000076722"/>
    </source>
</evidence>
<dbReference type="SMART" id="SM00320">
    <property type="entry name" value="WD40"/>
    <property type="match status" value="10"/>
</dbReference>
<evidence type="ECO:0000256" key="1">
    <source>
        <dbReference type="ARBA" id="ARBA00022574"/>
    </source>
</evidence>
<organism evidence="5 6">
    <name type="scientific">Sistotremastrum niveocremeum HHB9708</name>
    <dbReference type="NCBI Taxonomy" id="1314777"/>
    <lineage>
        <taxon>Eukaryota</taxon>
        <taxon>Fungi</taxon>
        <taxon>Dikarya</taxon>
        <taxon>Basidiomycota</taxon>
        <taxon>Agaricomycotina</taxon>
        <taxon>Agaricomycetes</taxon>
        <taxon>Sistotremastrales</taxon>
        <taxon>Sistotremastraceae</taxon>
        <taxon>Sertulicium</taxon>
        <taxon>Sertulicium niveocremeum</taxon>
    </lineage>
</organism>
<dbReference type="Proteomes" id="UP000076722">
    <property type="component" value="Unassembled WGS sequence"/>
</dbReference>
<sequence length="1549" mass="174941">MKVWKWVEGNGSELRLSFCISLSTLAPDAVDRAASEDLVLPTVLDPSPAIEDSLDRIDHLADGASVIQPIEASLGAVIEAVDPTMRIVEDICKIHPYAKLAFSVVTAAYKAVKAQRDRDNEMNGLITIMRETYKTIWDARRRWERRDNLDLVWDKVSVVTVDCCHFICKYRETKNFVSRTFKNVSSRTDETIKDYKAKFQELREAFQGATTEDIHDAVMNINVIQLKLLEEVRDLHIDMNLNDMIYPTGANFDPQKVCLRGTRDHALHVLRKFAGGFSVEEAVTDRDPSILWVRGGAGTGKTFLAHRLVELLTPSHKIGSSFFFNYRNLKDAPPHSLVPRITQDLASAHPAWKHALSGIIGSNRGIRQETSIFKQFELLLLKPALAVHISQPLLFVIDGLDEAGNSKDRSELIKVLATRLHELPPNFRFVLFSRPEQDIVDAFSKHQHHTVLEMQELCSKDDKDTRKVIEDKFKDLKKLPENRSWLTDDILSLLVLKSGGLMIYARTACDFIIDAHEDGLARQERLDLLLKSDKVPEMDELYRTILNTIISHKTARRRFRATIGRVICLDEPLPFAGYVGLDRGTTDMHASTVIIPKLGSLLDGTNDHSQSISLIHKSFADFVRDRERSGDAYHVNTSEHNRILLEACLSVMEMDLKFNVCDNTSSDAHPKQDHNSRLISVELEYACKFWAAHLRRTSYDSATAARLQKMCETNLLYWFEVLNHTRSRPANSSRVTQECMKHMIEWCQVHFQFFHDLRRDRTHFLQQDNADLRDIGIAIQRCLRDNSNFHMESGPHVYLSALPYVASSNWVYHQYRHLFHHLLAVKAELWAADTLVDKVLFNGGDCRTTDPTIVRARYSPDGTYILVSSGTHIFLLDSTTYGTIWSKKSELCAWEFSPDGNRIYLLERCLDLEVVQVTDGARCSSPIRVHPTEYAFADPTKYAIGAMISPDCRYVVYITKEGTLQKWCTQTGECILSSKRSMFHLFDENGEVEFSPDGESLIRWGGERSVYQIGYWAAENPRPRIFKDHTSRIREAICSLDFARLFSYDDDRTLCAWNLSSGQKIWHSEVHVQDRDGILCLAVSRDNKFVAGGSGDQKVYIWDATDGRLMCKPLENQHEWPMALEFSPDGKRLVCITYESVVCVWNVELALSTLHHCASASEYVDDVQISADSLVMAVVVGRDMIHLQIQDTESAEVLARCPVRSGDVWSKLVFSPDNSLLAYADNAHCIGLWHWQTPDRQHHLSEGHTGFIRSLCFSPNAELLLSASGDNTLRVWDIRAGVALPLHVIRTCGDLSYGSAHAALFAGSGNRIISAHGSGGSIKVWDPEEEEPLKQTINPKGFIDVKLTISPNGRQLLSASLYGIQLWNIVAGQVSKFGHDLDADHGGVCSAVFSQDSCRVAVGFGDKTIQIWEVDTGKKFGAPLHSHCKAKTLAFTPDGRQIMAASRADGLVHIWDIAAEPPALPWKTKPAHTDCLFDDPWDGWVYDTGPDKSRLFWVPERFRPGFVWSDKHRVIGVPETRVDISDFVHGKDWTKCWKGPTPLSSDSVS</sequence>
<feature type="repeat" description="WD" evidence="3">
    <location>
        <begin position="1245"/>
        <end position="1286"/>
    </location>
</feature>
<dbReference type="InterPro" id="IPR015943">
    <property type="entry name" value="WD40/YVTN_repeat-like_dom_sf"/>
</dbReference>
<dbReference type="Pfam" id="PF24883">
    <property type="entry name" value="NPHP3_N"/>
    <property type="match status" value="1"/>
</dbReference>
<dbReference type="InterPro" id="IPR011047">
    <property type="entry name" value="Quinoprotein_ADH-like_sf"/>
</dbReference>
<accession>A0A164VMW7</accession>
<dbReference type="PANTHER" id="PTHR44019:SF8">
    <property type="entry name" value="POC1 CENTRIOLAR PROTEIN HOMOLOG"/>
    <property type="match status" value="1"/>
</dbReference>
<keyword evidence="1 3" id="KW-0853">WD repeat</keyword>
<dbReference type="Gene3D" id="2.130.10.10">
    <property type="entry name" value="YVTN repeat-like/Quinoprotein amine dehydrogenase"/>
    <property type="match status" value="4"/>
</dbReference>
<proteinExistence type="predicted"/>
<dbReference type="PROSITE" id="PS00678">
    <property type="entry name" value="WD_REPEATS_1"/>
    <property type="match status" value="1"/>
</dbReference>
<dbReference type="PROSITE" id="PS50837">
    <property type="entry name" value="NACHT"/>
    <property type="match status" value="1"/>
</dbReference>
<dbReference type="InterPro" id="IPR056884">
    <property type="entry name" value="NPHP3-like_N"/>
</dbReference>
<reference evidence="5 6" key="1">
    <citation type="journal article" date="2016" name="Mol. Biol. Evol.">
        <title>Comparative Genomics of Early-Diverging Mushroom-Forming Fungi Provides Insights into the Origins of Lignocellulose Decay Capabilities.</title>
        <authorList>
            <person name="Nagy L.G."/>
            <person name="Riley R."/>
            <person name="Tritt A."/>
            <person name="Adam C."/>
            <person name="Daum C."/>
            <person name="Floudas D."/>
            <person name="Sun H."/>
            <person name="Yadav J.S."/>
            <person name="Pangilinan J."/>
            <person name="Larsson K.H."/>
            <person name="Matsuura K."/>
            <person name="Barry K."/>
            <person name="Labutti K."/>
            <person name="Kuo R."/>
            <person name="Ohm R.A."/>
            <person name="Bhattacharya S.S."/>
            <person name="Shirouzu T."/>
            <person name="Yoshinaga Y."/>
            <person name="Martin F.M."/>
            <person name="Grigoriev I.V."/>
            <person name="Hibbett D.S."/>
        </authorList>
    </citation>
    <scope>NUCLEOTIDE SEQUENCE [LARGE SCALE GENOMIC DNA]</scope>
    <source>
        <strain evidence="5 6">HHB9708</strain>
    </source>
</reference>
<dbReference type="Gene3D" id="3.40.50.300">
    <property type="entry name" value="P-loop containing nucleotide triphosphate hydrolases"/>
    <property type="match status" value="1"/>
</dbReference>
<feature type="repeat" description="WD" evidence="3">
    <location>
        <begin position="1071"/>
        <end position="1112"/>
    </location>
</feature>
<evidence type="ECO:0000313" key="5">
    <source>
        <dbReference type="EMBL" id="KZS94298.1"/>
    </source>
</evidence>
<feature type="repeat" description="WD" evidence="3">
    <location>
        <begin position="1381"/>
        <end position="1422"/>
    </location>
</feature>
<dbReference type="InterPro" id="IPR027417">
    <property type="entry name" value="P-loop_NTPase"/>
</dbReference>
<evidence type="ECO:0000259" key="4">
    <source>
        <dbReference type="PROSITE" id="PS50837"/>
    </source>
</evidence>
<feature type="domain" description="NACHT" evidence="4">
    <location>
        <begin position="289"/>
        <end position="435"/>
    </location>
</feature>
<dbReference type="PROSITE" id="PS50294">
    <property type="entry name" value="WD_REPEATS_REGION"/>
    <property type="match status" value="1"/>
</dbReference>
<dbReference type="PROSITE" id="PS50082">
    <property type="entry name" value="WD_REPEATS_2"/>
    <property type="match status" value="3"/>
</dbReference>
<dbReference type="Pfam" id="PF00400">
    <property type="entry name" value="WD40"/>
    <property type="match status" value="4"/>
</dbReference>
<dbReference type="SUPFAM" id="SSF82171">
    <property type="entry name" value="DPP6 N-terminal domain-like"/>
    <property type="match status" value="1"/>
</dbReference>
<dbReference type="InterPro" id="IPR019775">
    <property type="entry name" value="WD40_repeat_CS"/>
</dbReference>
<dbReference type="PANTHER" id="PTHR44019">
    <property type="entry name" value="WD REPEAT-CONTAINING PROTEIN 55"/>
    <property type="match status" value="1"/>
</dbReference>
<keyword evidence="2" id="KW-0677">Repeat</keyword>
<dbReference type="EMBL" id="KV419404">
    <property type="protein sequence ID" value="KZS94298.1"/>
    <property type="molecule type" value="Genomic_DNA"/>
</dbReference>
<dbReference type="SUPFAM" id="SSF52540">
    <property type="entry name" value="P-loop containing nucleoside triphosphate hydrolases"/>
    <property type="match status" value="1"/>
</dbReference>
<dbReference type="SUPFAM" id="SSF50998">
    <property type="entry name" value="Quinoprotein alcohol dehydrogenase-like"/>
    <property type="match status" value="1"/>
</dbReference>
<dbReference type="InterPro" id="IPR007111">
    <property type="entry name" value="NACHT_NTPase"/>
</dbReference>
<dbReference type="STRING" id="1314777.A0A164VMW7"/>
<evidence type="ECO:0000256" key="3">
    <source>
        <dbReference type="PROSITE-ProRule" id="PRU00221"/>
    </source>
</evidence>
<gene>
    <name evidence="5" type="ORF">SISNIDRAFT_494845</name>
</gene>
<dbReference type="InterPro" id="IPR001680">
    <property type="entry name" value="WD40_rpt"/>
</dbReference>
<protein>
    <recommendedName>
        <fullName evidence="4">NACHT domain-containing protein</fullName>
    </recommendedName>
</protein>
<evidence type="ECO:0000256" key="2">
    <source>
        <dbReference type="ARBA" id="ARBA00022737"/>
    </source>
</evidence>
<keyword evidence="6" id="KW-1185">Reference proteome</keyword>